<sequence length="855" mass="96178">MLLTDSNEITNEVAGRGLAYVYQMSDENAQSSLVDSLVDQLSGSEQRMTKTDIKITEDSNLVLFPDSVKEVKGKSAGSGTYKELVDVANDIGRPEMIYQMLAVSSHNAIWNAKRAAAFSAVSIVQSTNGANNDRLVKMLPQIAPKLYRYTFDPNPVINKAMTDMWKAIVKNPKQTIDEYLVPIAKELLSGANSNLWRVREASCYALTDLYNGRKYKEMEPFIEESLLKVFRVMDDVKDSPRKAAATCLRKLATFTEKCCDPKYTDHSDVPSALNLIMGVYLKQGLLFPLKDVVYISLAQIQKISVASGPYLRPHIAEIVGTLIELTSVLEPQMLSYVEQHTGTYGISKEELENLRMSMNRSGPIADTLSQCERQIDESVLVTLVPKLMDLLRSGVGHGTRLATARFVQQLSKFHGVLIRKHTQQMLRGIMNAILNSSGGSSSGERAILASSLPYVLKNSKMSQADKVLTQVLDMYVQESADENSRYISALLFEQMIRQAPIIVQKFYEKILPVAFVARHDPDEKVKKTWNENVWDEVVAHSSTKDFTRLFIGCISEKCLQLLQHSSWQMKKQGGLALGEIGSEIPDDIPDDITIKIIKGLEQGLFGRTWDGKHVLLDALGDVLSSVKKPILENCNETLVLMIKECRKTNLEYRLHGLMSLKKVLNNPFFNSCLSVDTTNQIVELTDLICNELTQDDDMQIDQDDKQQDGQVALKKKKDKEQVSVHLIELQPLRYNHSNQETVQKQEMDVRNWLLSKLKQRTTQLENIAVLRSFGKMNELKPLDKEVVDEVLLNSDAGERQVHVREAALVLLGKVVEKGVVGIDKQELKNNLIALRDREKDKNMLDRISSVVSQLK</sequence>
<feature type="domain" description="Proteasome adapter and scaffold protein ECM29 HEAT-repeat" evidence="2">
    <location>
        <begin position="311"/>
        <end position="476"/>
    </location>
</feature>
<dbReference type="GO" id="GO:0036503">
    <property type="term" value="P:ERAD pathway"/>
    <property type="evidence" value="ECO:0007669"/>
    <property type="project" value="TreeGrafter"/>
</dbReference>
<keyword evidence="1" id="KW-0677">Repeat</keyword>
<accession>A0AAW2YSL9</accession>
<evidence type="ECO:0000313" key="3">
    <source>
        <dbReference type="EMBL" id="KAL0479639.1"/>
    </source>
</evidence>
<comment type="caution">
    <text evidence="3">The sequence shown here is derived from an EMBL/GenBank/DDBJ whole genome shotgun (WGS) entry which is preliminary data.</text>
</comment>
<dbReference type="GO" id="GO:0005737">
    <property type="term" value="C:cytoplasm"/>
    <property type="evidence" value="ECO:0007669"/>
    <property type="project" value="TreeGrafter"/>
</dbReference>
<name>A0AAW2YSL9_9EUKA</name>
<protein>
    <submittedName>
        <fullName evidence="3">26S proteasome subunit ECM29</fullName>
    </submittedName>
</protein>
<evidence type="ECO:0000256" key="1">
    <source>
        <dbReference type="ARBA" id="ARBA00022737"/>
    </source>
</evidence>
<dbReference type="GO" id="GO:0005634">
    <property type="term" value="C:nucleus"/>
    <property type="evidence" value="ECO:0007669"/>
    <property type="project" value="TreeGrafter"/>
</dbReference>
<dbReference type="SUPFAM" id="SSF48371">
    <property type="entry name" value="ARM repeat"/>
    <property type="match status" value="2"/>
</dbReference>
<dbReference type="InterPro" id="IPR011989">
    <property type="entry name" value="ARM-like"/>
</dbReference>
<keyword evidence="3" id="KW-0647">Proteasome</keyword>
<dbReference type="Pfam" id="PF24492">
    <property type="entry name" value="HEAT_ECM29"/>
    <property type="match status" value="1"/>
</dbReference>
<keyword evidence="4" id="KW-1185">Reference proteome</keyword>
<dbReference type="GO" id="GO:0000502">
    <property type="term" value="C:proteasome complex"/>
    <property type="evidence" value="ECO:0007669"/>
    <property type="project" value="UniProtKB-KW"/>
</dbReference>
<dbReference type="InterPro" id="IPR055443">
    <property type="entry name" value="HEAT_ECM29"/>
</dbReference>
<dbReference type="PANTHER" id="PTHR23346">
    <property type="entry name" value="TRANSLATIONAL ACTIVATOR GCN1-RELATED"/>
    <property type="match status" value="1"/>
</dbReference>
<dbReference type="GO" id="GO:0060090">
    <property type="term" value="F:molecular adaptor activity"/>
    <property type="evidence" value="ECO:0007669"/>
    <property type="project" value="TreeGrafter"/>
</dbReference>
<organism evidence="3 4">
    <name type="scientific">Acrasis kona</name>
    <dbReference type="NCBI Taxonomy" id="1008807"/>
    <lineage>
        <taxon>Eukaryota</taxon>
        <taxon>Discoba</taxon>
        <taxon>Heterolobosea</taxon>
        <taxon>Tetramitia</taxon>
        <taxon>Eutetramitia</taxon>
        <taxon>Acrasidae</taxon>
        <taxon>Acrasis</taxon>
    </lineage>
</organism>
<evidence type="ECO:0000313" key="4">
    <source>
        <dbReference type="Proteomes" id="UP001431209"/>
    </source>
</evidence>
<dbReference type="Proteomes" id="UP001431209">
    <property type="component" value="Unassembled WGS sequence"/>
</dbReference>
<gene>
    <name evidence="3" type="ORF">AKO1_010970</name>
</gene>
<dbReference type="Gene3D" id="1.25.10.10">
    <property type="entry name" value="Leucine-rich Repeat Variant"/>
    <property type="match status" value="2"/>
</dbReference>
<evidence type="ECO:0000259" key="2">
    <source>
        <dbReference type="Pfam" id="PF24492"/>
    </source>
</evidence>
<dbReference type="PANTHER" id="PTHR23346:SF19">
    <property type="entry name" value="PROTEASOME ADAPTER AND SCAFFOLD PROTEIN ECM29"/>
    <property type="match status" value="1"/>
</dbReference>
<dbReference type="InterPro" id="IPR016024">
    <property type="entry name" value="ARM-type_fold"/>
</dbReference>
<proteinExistence type="predicted"/>
<dbReference type="AlphaFoldDB" id="A0AAW2YSL9"/>
<reference evidence="3 4" key="1">
    <citation type="submission" date="2024-03" db="EMBL/GenBank/DDBJ databases">
        <title>The Acrasis kona genome and developmental transcriptomes reveal deep origins of eukaryotic multicellular pathways.</title>
        <authorList>
            <person name="Sheikh S."/>
            <person name="Fu C.-J."/>
            <person name="Brown M.W."/>
            <person name="Baldauf S.L."/>
        </authorList>
    </citation>
    <scope>NUCLEOTIDE SEQUENCE [LARGE SCALE GENOMIC DNA]</scope>
    <source>
        <strain evidence="3 4">ATCC MYA-3509</strain>
    </source>
</reference>
<dbReference type="EMBL" id="JAOPGA020000585">
    <property type="protein sequence ID" value="KAL0479639.1"/>
    <property type="molecule type" value="Genomic_DNA"/>
</dbReference>